<evidence type="ECO:0008006" key="4">
    <source>
        <dbReference type="Google" id="ProtNLM"/>
    </source>
</evidence>
<comment type="caution">
    <text evidence="2">The sequence shown here is derived from an EMBL/GenBank/DDBJ whole genome shotgun (WGS) entry which is preliminary data.</text>
</comment>
<dbReference type="EMBL" id="PIPS01000003">
    <property type="protein sequence ID" value="RUO42353.1"/>
    <property type="molecule type" value="Genomic_DNA"/>
</dbReference>
<dbReference type="Gene3D" id="2.60.40.1890">
    <property type="entry name" value="PCu(A)C copper chaperone"/>
    <property type="match status" value="1"/>
</dbReference>
<keyword evidence="3" id="KW-1185">Reference proteome</keyword>
<dbReference type="AlphaFoldDB" id="A0AA94EDB4"/>
<sequence length="142" mass="15177">MKNQLNVLLAGILACCTFSAWAVDVTATNAWARASIPGASSGAGYVSLHNETASVITLVGMKSDVSKTTELHTHIHEDGMMKMTHVSEVSIAPGETLEMKPGGYHIMLMGLQEPLQEGSTVAVELLFADGRSQLLQLEVRKP</sequence>
<dbReference type="Pfam" id="PF04314">
    <property type="entry name" value="PCuAC"/>
    <property type="match status" value="1"/>
</dbReference>
<dbReference type="PANTHER" id="PTHR36302">
    <property type="entry name" value="BLR7088 PROTEIN"/>
    <property type="match status" value="1"/>
</dbReference>
<dbReference type="InterPro" id="IPR036182">
    <property type="entry name" value="PCuAC_sf"/>
</dbReference>
<protein>
    <recommendedName>
        <fullName evidence="4">Copper(I)-binding protein</fullName>
    </recommendedName>
</protein>
<keyword evidence="1" id="KW-0732">Signal</keyword>
<proteinExistence type="predicted"/>
<gene>
    <name evidence="2" type="ORF">CWE23_09595</name>
</gene>
<feature type="chain" id="PRO_5041640075" description="Copper(I)-binding protein" evidence="1">
    <location>
        <begin position="23"/>
        <end position="142"/>
    </location>
</feature>
<dbReference type="PROSITE" id="PS51257">
    <property type="entry name" value="PROKAR_LIPOPROTEIN"/>
    <property type="match status" value="1"/>
</dbReference>
<evidence type="ECO:0000313" key="2">
    <source>
        <dbReference type="EMBL" id="RUO42353.1"/>
    </source>
</evidence>
<organism evidence="2 3">
    <name type="scientific">Idiomarina aquatica</name>
    <dbReference type="NCBI Taxonomy" id="1327752"/>
    <lineage>
        <taxon>Bacteria</taxon>
        <taxon>Pseudomonadati</taxon>
        <taxon>Pseudomonadota</taxon>
        <taxon>Gammaproteobacteria</taxon>
        <taxon>Alteromonadales</taxon>
        <taxon>Idiomarinaceae</taxon>
        <taxon>Idiomarina</taxon>
    </lineage>
</organism>
<dbReference type="InterPro" id="IPR058248">
    <property type="entry name" value="Lxx211020-like"/>
</dbReference>
<dbReference type="Proteomes" id="UP000286680">
    <property type="component" value="Unassembled WGS sequence"/>
</dbReference>
<feature type="signal peptide" evidence="1">
    <location>
        <begin position="1"/>
        <end position="22"/>
    </location>
</feature>
<evidence type="ECO:0000313" key="3">
    <source>
        <dbReference type="Proteomes" id="UP000286680"/>
    </source>
</evidence>
<name>A0AA94EDB4_9GAMM</name>
<accession>A0AA94EDB4</accession>
<dbReference type="PANTHER" id="PTHR36302:SF1">
    <property type="entry name" value="COPPER CHAPERONE PCU(A)C"/>
    <property type="match status" value="1"/>
</dbReference>
<evidence type="ECO:0000256" key="1">
    <source>
        <dbReference type="SAM" id="SignalP"/>
    </source>
</evidence>
<reference evidence="3" key="1">
    <citation type="journal article" date="2018" name="Front. Microbiol.">
        <title>Genome-Based Analysis Reveals the Taxonomy and Diversity of the Family Idiomarinaceae.</title>
        <authorList>
            <person name="Liu Y."/>
            <person name="Lai Q."/>
            <person name="Shao Z."/>
        </authorList>
    </citation>
    <scope>NUCLEOTIDE SEQUENCE [LARGE SCALE GENOMIC DNA]</scope>
    <source>
        <strain evidence="3">SN-14</strain>
    </source>
</reference>
<dbReference type="RefSeq" id="WP_105307332.1">
    <property type="nucleotide sequence ID" value="NZ_PIPS01000003.1"/>
</dbReference>
<dbReference type="InterPro" id="IPR007410">
    <property type="entry name" value="LpqE-like"/>
</dbReference>
<dbReference type="SUPFAM" id="SSF110087">
    <property type="entry name" value="DR1885-like metal-binding protein"/>
    <property type="match status" value="1"/>
</dbReference>